<reference evidence="2 3" key="1">
    <citation type="submission" date="2016-10" db="EMBL/GenBank/DDBJ databases">
        <authorList>
            <person name="de Groot N.N."/>
        </authorList>
    </citation>
    <scope>NUCLEOTIDE SEQUENCE [LARGE SCALE GENOMIC DNA]</scope>
    <source>
        <strain evidence="2 3">CGMCC 4.5598</strain>
    </source>
</reference>
<evidence type="ECO:0000259" key="1">
    <source>
        <dbReference type="PROSITE" id="PS51186"/>
    </source>
</evidence>
<sequence>MTRERVPEFLQITGPGEMSPDLRREIIECWVTVSNAGGAAGFPFPPVGFDQVAEVADRIIAGLSPQRSRFLLACADGTLAGWLNVRRDTNPLIRHWGTVHHVQTHTSFRGRGIGAALMHRLHRLAREEMGLEQLHLAARGGVGLEDFYGRLGWKEIGRWPGALRLDPGDDRDEILMVLEL</sequence>
<dbReference type="InterPro" id="IPR000182">
    <property type="entry name" value="GNAT_dom"/>
</dbReference>
<keyword evidence="2" id="KW-0808">Transferase</keyword>
<dbReference type="SUPFAM" id="SSF55729">
    <property type="entry name" value="Acyl-CoA N-acyltransferases (Nat)"/>
    <property type="match status" value="1"/>
</dbReference>
<gene>
    <name evidence="2" type="ORF">SAMN05421811_103638</name>
</gene>
<dbReference type="CDD" id="cd04301">
    <property type="entry name" value="NAT_SF"/>
    <property type="match status" value="1"/>
</dbReference>
<dbReference type="AlphaFoldDB" id="A0A1I0FW71"/>
<dbReference type="InterPro" id="IPR016181">
    <property type="entry name" value="Acyl_CoA_acyltransferase"/>
</dbReference>
<keyword evidence="3" id="KW-1185">Reference proteome</keyword>
<proteinExistence type="predicted"/>
<dbReference type="Pfam" id="PF00583">
    <property type="entry name" value="Acetyltransf_1"/>
    <property type="match status" value="1"/>
</dbReference>
<dbReference type="RefSeq" id="WP_091080258.1">
    <property type="nucleotide sequence ID" value="NZ_FOHX01000003.1"/>
</dbReference>
<dbReference type="OrthoDB" id="3572254at2"/>
<name>A0A1I0FW71_9ACTN</name>
<feature type="domain" description="N-acetyltransferase" evidence="1">
    <location>
        <begin position="1"/>
        <end position="180"/>
    </location>
</feature>
<evidence type="ECO:0000313" key="3">
    <source>
        <dbReference type="Proteomes" id="UP000199361"/>
    </source>
</evidence>
<dbReference type="EMBL" id="FOHX01000003">
    <property type="protein sequence ID" value="SET62536.1"/>
    <property type="molecule type" value="Genomic_DNA"/>
</dbReference>
<dbReference type="Proteomes" id="UP000199361">
    <property type="component" value="Unassembled WGS sequence"/>
</dbReference>
<dbReference type="STRING" id="568860.SAMN05421811_103638"/>
<dbReference type="PROSITE" id="PS51186">
    <property type="entry name" value="GNAT"/>
    <property type="match status" value="1"/>
</dbReference>
<dbReference type="GO" id="GO:0016747">
    <property type="term" value="F:acyltransferase activity, transferring groups other than amino-acyl groups"/>
    <property type="evidence" value="ECO:0007669"/>
    <property type="project" value="InterPro"/>
</dbReference>
<evidence type="ECO:0000313" key="2">
    <source>
        <dbReference type="EMBL" id="SET62536.1"/>
    </source>
</evidence>
<protein>
    <submittedName>
        <fullName evidence="2">Predicted N-acetyltransferase YhbS</fullName>
    </submittedName>
</protein>
<accession>A0A1I0FW71</accession>
<dbReference type="Gene3D" id="3.40.630.30">
    <property type="match status" value="1"/>
</dbReference>
<organism evidence="2 3">
    <name type="scientific">Nonomuraea wenchangensis</name>
    <dbReference type="NCBI Taxonomy" id="568860"/>
    <lineage>
        <taxon>Bacteria</taxon>
        <taxon>Bacillati</taxon>
        <taxon>Actinomycetota</taxon>
        <taxon>Actinomycetes</taxon>
        <taxon>Streptosporangiales</taxon>
        <taxon>Streptosporangiaceae</taxon>
        <taxon>Nonomuraea</taxon>
    </lineage>
</organism>